<dbReference type="PANTHER" id="PTHR35891:SF3">
    <property type="entry name" value="THIOL:DISULFIDE INTERCHANGE PROTEIN DSBL"/>
    <property type="match status" value="1"/>
</dbReference>
<dbReference type="InterPro" id="IPR023205">
    <property type="entry name" value="DsbA/DsbL"/>
</dbReference>
<comment type="subcellular location">
    <subcellularLocation>
        <location evidence="2">Periplasm</location>
    </subcellularLocation>
</comment>
<sequence>MFNTLKSMIILLVAVSGSSTVLANDLKEGMDYNVAEYGIKKDNNVRVYFSFRCGHCATMDPIYAEVSSQLPSNVSLTKIPVFSSNDETDTLFTKGFAVAQMLGLGTQYTHHLFIALRENKAPQCVDTLAEFVAKKLDIEPVEFKKQMMSPKVHTQLAEYVNNTEQMSIRAVPTVIVGNYLQVTPKRVTSFKGYKTLISNVVNMSFEHTS</sequence>
<feature type="signal peptide" evidence="4">
    <location>
        <begin position="1"/>
        <end position="23"/>
    </location>
</feature>
<feature type="domain" description="Thioredoxin-like fold" evidence="5">
    <location>
        <begin position="43"/>
        <end position="188"/>
    </location>
</feature>
<accession>A0AAV5P176</accession>
<dbReference type="Proteomes" id="UP001156690">
    <property type="component" value="Unassembled WGS sequence"/>
</dbReference>
<reference evidence="7" key="1">
    <citation type="journal article" date="2019" name="Int. J. Syst. Evol. Microbiol.">
        <title>The Global Catalogue of Microorganisms (GCM) 10K type strain sequencing project: providing services to taxonomists for standard genome sequencing and annotation.</title>
        <authorList>
            <consortium name="The Broad Institute Genomics Platform"/>
            <consortium name="The Broad Institute Genome Sequencing Center for Infectious Disease"/>
            <person name="Wu L."/>
            <person name="Ma J."/>
        </authorList>
    </citation>
    <scope>NUCLEOTIDE SEQUENCE [LARGE SCALE GENOMIC DNA]</scope>
    <source>
        <strain evidence="7">NBRC 15640</strain>
    </source>
</reference>
<keyword evidence="1 4" id="KW-0732">Signal</keyword>
<keyword evidence="2" id="KW-1015">Disulfide bond</keyword>
<dbReference type="Pfam" id="PF13462">
    <property type="entry name" value="Thioredoxin_4"/>
    <property type="match status" value="1"/>
</dbReference>
<evidence type="ECO:0000256" key="4">
    <source>
        <dbReference type="SAM" id="SignalP"/>
    </source>
</evidence>
<evidence type="ECO:0000313" key="7">
    <source>
        <dbReference type="Proteomes" id="UP001156690"/>
    </source>
</evidence>
<comment type="similarity">
    <text evidence="2">Belongs to the thioredoxin family.</text>
</comment>
<organism evidence="6 7">
    <name type="scientific">Vibrio penaeicida</name>
    <dbReference type="NCBI Taxonomy" id="104609"/>
    <lineage>
        <taxon>Bacteria</taxon>
        <taxon>Pseudomonadati</taxon>
        <taxon>Pseudomonadota</taxon>
        <taxon>Gammaproteobacteria</taxon>
        <taxon>Vibrionales</taxon>
        <taxon>Vibrionaceae</taxon>
        <taxon>Vibrio</taxon>
    </lineage>
</organism>
<gene>
    <name evidence="6" type="ORF">GCM10007932_56650</name>
</gene>
<evidence type="ECO:0000256" key="3">
    <source>
        <dbReference type="PIRSR" id="PIRSR001488-1"/>
    </source>
</evidence>
<name>A0AAV5P176_9VIBR</name>
<protein>
    <recommendedName>
        <fullName evidence="2">Thiol:disulfide interchange protein</fullName>
    </recommendedName>
</protein>
<dbReference type="SUPFAM" id="SSF52833">
    <property type="entry name" value="Thioredoxin-like"/>
    <property type="match status" value="1"/>
</dbReference>
<dbReference type="InterPro" id="IPR036249">
    <property type="entry name" value="Thioredoxin-like_sf"/>
</dbReference>
<keyword evidence="2" id="KW-0574">Periplasm</keyword>
<keyword evidence="7" id="KW-1185">Reference proteome</keyword>
<proteinExistence type="inferred from homology"/>
<dbReference type="PANTHER" id="PTHR35891">
    <property type="entry name" value="THIOL:DISULFIDE INTERCHANGE PROTEIN DSBA"/>
    <property type="match status" value="1"/>
</dbReference>
<dbReference type="RefSeq" id="WP_126608462.1">
    <property type="nucleotide sequence ID" value="NZ_AP025145.1"/>
</dbReference>
<feature type="disulfide bond" description="Redox-active" evidence="3">
    <location>
        <begin position="53"/>
        <end position="56"/>
    </location>
</feature>
<dbReference type="InterPro" id="IPR012336">
    <property type="entry name" value="Thioredoxin-like_fold"/>
</dbReference>
<evidence type="ECO:0000259" key="5">
    <source>
        <dbReference type="Pfam" id="PF13462"/>
    </source>
</evidence>
<comment type="caution">
    <text evidence="6">The sequence shown here is derived from an EMBL/GenBank/DDBJ whole genome shotgun (WGS) entry which is preliminary data.</text>
</comment>
<dbReference type="PIRSF" id="PIRSF001488">
    <property type="entry name" value="Tdi_protein"/>
    <property type="match status" value="1"/>
</dbReference>
<feature type="chain" id="PRO_5043686113" description="Thiol:disulfide interchange protein" evidence="4">
    <location>
        <begin position="24"/>
        <end position="209"/>
    </location>
</feature>
<evidence type="ECO:0000313" key="6">
    <source>
        <dbReference type="EMBL" id="GLQ76302.1"/>
    </source>
</evidence>
<dbReference type="EMBL" id="BSNX01000075">
    <property type="protein sequence ID" value="GLQ76302.1"/>
    <property type="molecule type" value="Genomic_DNA"/>
</dbReference>
<dbReference type="AlphaFoldDB" id="A0AAV5P176"/>
<evidence type="ECO:0000256" key="2">
    <source>
        <dbReference type="PIRNR" id="PIRNR001488"/>
    </source>
</evidence>
<dbReference type="GO" id="GO:0042597">
    <property type="term" value="C:periplasmic space"/>
    <property type="evidence" value="ECO:0007669"/>
    <property type="project" value="UniProtKB-SubCell"/>
</dbReference>
<evidence type="ECO:0000256" key="1">
    <source>
        <dbReference type="ARBA" id="ARBA00022729"/>
    </source>
</evidence>
<dbReference type="InterPro" id="IPR050824">
    <property type="entry name" value="Thiol_disulfide_DsbA"/>
</dbReference>
<dbReference type="Gene3D" id="3.40.30.10">
    <property type="entry name" value="Glutaredoxin"/>
    <property type="match status" value="1"/>
</dbReference>